<organism evidence="1">
    <name type="scientific">marine metagenome</name>
    <dbReference type="NCBI Taxonomy" id="408172"/>
    <lineage>
        <taxon>unclassified sequences</taxon>
        <taxon>metagenomes</taxon>
        <taxon>ecological metagenomes</taxon>
    </lineage>
</organism>
<proteinExistence type="predicted"/>
<protein>
    <submittedName>
        <fullName evidence="1">Uncharacterized protein</fullName>
    </submittedName>
</protein>
<name>A0A382B8L7_9ZZZZ</name>
<gene>
    <name evidence="1" type="ORF">METZ01_LOCUS162447</name>
</gene>
<dbReference type="EMBL" id="UINC01028502">
    <property type="protein sequence ID" value="SVB09593.1"/>
    <property type="molecule type" value="Genomic_DNA"/>
</dbReference>
<evidence type="ECO:0000313" key="1">
    <source>
        <dbReference type="EMBL" id="SVB09593.1"/>
    </source>
</evidence>
<dbReference type="AlphaFoldDB" id="A0A382B8L7"/>
<feature type="non-terminal residue" evidence="1">
    <location>
        <position position="1"/>
    </location>
</feature>
<feature type="non-terminal residue" evidence="1">
    <location>
        <position position="47"/>
    </location>
</feature>
<reference evidence="1" key="1">
    <citation type="submission" date="2018-05" db="EMBL/GenBank/DDBJ databases">
        <authorList>
            <person name="Lanie J.A."/>
            <person name="Ng W.-L."/>
            <person name="Kazmierczak K.M."/>
            <person name="Andrzejewski T.M."/>
            <person name="Davidsen T.M."/>
            <person name="Wayne K.J."/>
            <person name="Tettelin H."/>
            <person name="Glass J.I."/>
            <person name="Rusch D."/>
            <person name="Podicherti R."/>
            <person name="Tsui H.-C.T."/>
            <person name="Winkler M.E."/>
        </authorList>
    </citation>
    <scope>NUCLEOTIDE SEQUENCE</scope>
</reference>
<accession>A0A382B8L7</accession>
<sequence>VELLYFSSPSAFRNFRKTNLSSADATAIDFSELAKNHLPLTTVDIVV</sequence>